<organism evidence="1 2">
    <name type="scientific">Antarcticirhabdus aurantiaca</name>
    <dbReference type="NCBI Taxonomy" id="2606717"/>
    <lineage>
        <taxon>Bacteria</taxon>
        <taxon>Pseudomonadati</taxon>
        <taxon>Pseudomonadota</taxon>
        <taxon>Alphaproteobacteria</taxon>
        <taxon>Hyphomicrobiales</taxon>
        <taxon>Aurantimonadaceae</taxon>
        <taxon>Antarcticirhabdus</taxon>
    </lineage>
</organism>
<proteinExistence type="predicted"/>
<protein>
    <submittedName>
        <fullName evidence="1">Uncharacterized protein</fullName>
    </submittedName>
</protein>
<dbReference type="Proteomes" id="UP001163223">
    <property type="component" value="Chromosome"/>
</dbReference>
<gene>
    <name evidence="1" type="ORF">OXU80_02225</name>
</gene>
<reference evidence="1" key="1">
    <citation type="submission" date="2022-11" db="EMBL/GenBank/DDBJ databases">
        <title>beta-Carotene-producing bacterium, Jeongeuplla avenae sp. nov., alleviates the salt stress of Arabidopsis seedlings.</title>
        <authorList>
            <person name="Jiang L."/>
            <person name="Lee J."/>
        </authorList>
    </citation>
    <scope>NUCLEOTIDE SEQUENCE</scope>
    <source>
        <strain evidence="1">DY_R2A_6</strain>
    </source>
</reference>
<sequence>MDAQRGGKSRDKGMGWMVAVGAIVAAVVVIGVLTSGFGLMTPEQAPTTSAADQIEQ</sequence>
<dbReference type="EMBL" id="CP113520">
    <property type="protein sequence ID" value="WAJ29083.1"/>
    <property type="molecule type" value="Genomic_DNA"/>
</dbReference>
<accession>A0ACD4NQP4</accession>
<name>A0ACD4NQP4_9HYPH</name>
<keyword evidence="2" id="KW-1185">Reference proteome</keyword>
<evidence type="ECO:0000313" key="1">
    <source>
        <dbReference type="EMBL" id="WAJ29083.1"/>
    </source>
</evidence>
<evidence type="ECO:0000313" key="2">
    <source>
        <dbReference type="Proteomes" id="UP001163223"/>
    </source>
</evidence>